<dbReference type="SUPFAM" id="SSF48498">
    <property type="entry name" value="Tetracyclin repressor-like, C-terminal domain"/>
    <property type="match status" value="1"/>
</dbReference>
<dbReference type="PRINTS" id="PR00455">
    <property type="entry name" value="HTHTETR"/>
</dbReference>
<proteinExistence type="predicted"/>
<evidence type="ECO:0000256" key="2">
    <source>
        <dbReference type="ARBA" id="ARBA00023125"/>
    </source>
</evidence>
<keyword evidence="3" id="KW-0804">Transcription</keyword>
<evidence type="ECO:0000256" key="1">
    <source>
        <dbReference type="ARBA" id="ARBA00023015"/>
    </source>
</evidence>
<evidence type="ECO:0000313" key="6">
    <source>
        <dbReference type="EMBL" id="MCP2312808.1"/>
    </source>
</evidence>
<name>A0ABT1J6R4_9ACTN</name>
<dbReference type="InterPro" id="IPR050109">
    <property type="entry name" value="HTH-type_TetR-like_transc_reg"/>
</dbReference>
<evidence type="ECO:0000313" key="7">
    <source>
        <dbReference type="Proteomes" id="UP001206483"/>
    </source>
</evidence>
<dbReference type="Proteomes" id="UP001206483">
    <property type="component" value="Unassembled WGS sequence"/>
</dbReference>
<dbReference type="EMBL" id="JAMZDX010000006">
    <property type="protein sequence ID" value="MCP2312808.1"/>
    <property type="molecule type" value="Genomic_DNA"/>
</dbReference>
<evidence type="ECO:0000256" key="3">
    <source>
        <dbReference type="ARBA" id="ARBA00023163"/>
    </source>
</evidence>
<evidence type="ECO:0000259" key="5">
    <source>
        <dbReference type="PROSITE" id="PS50977"/>
    </source>
</evidence>
<keyword evidence="1" id="KW-0805">Transcription regulation</keyword>
<organism evidence="6 7">
    <name type="scientific">Kitasatospora paracochleata</name>
    <dbReference type="NCBI Taxonomy" id="58354"/>
    <lineage>
        <taxon>Bacteria</taxon>
        <taxon>Bacillati</taxon>
        <taxon>Actinomycetota</taxon>
        <taxon>Actinomycetes</taxon>
        <taxon>Kitasatosporales</taxon>
        <taxon>Streptomycetaceae</taxon>
        <taxon>Kitasatospora</taxon>
    </lineage>
</organism>
<comment type="caution">
    <text evidence="6">The sequence shown here is derived from an EMBL/GenBank/DDBJ whole genome shotgun (WGS) entry which is preliminary data.</text>
</comment>
<keyword evidence="7" id="KW-1185">Reference proteome</keyword>
<feature type="domain" description="HTH tetR-type" evidence="5">
    <location>
        <begin position="8"/>
        <end position="68"/>
    </location>
</feature>
<evidence type="ECO:0000256" key="4">
    <source>
        <dbReference type="PROSITE-ProRule" id="PRU00335"/>
    </source>
</evidence>
<dbReference type="InterPro" id="IPR036271">
    <property type="entry name" value="Tet_transcr_reg_TetR-rel_C_sf"/>
</dbReference>
<accession>A0ABT1J6R4</accession>
<dbReference type="PROSITE" id="PS50977">
    <property type="entry name" value="HTH_TETR_2"/>
    <property type="match status" value="1"/>
</dbReference>
<gene>
    <name evidence="6" type="ORF">FHR36_005989</name>
</gene>
<reference evidence="6 7" key="1">
    <citation type="submission" date="2022-06" db="EMBL/GenBank/DDBJ databases">
        <title>Sequencing the genomes of 1000 actinobacteria strains.</title>
        <authorList>
            <person name="Klenk H.-P."/>
        </authorList>
    </citation>
    <scope>NUCLEOTIDE SEQUENCE [LARGE SCALE GENOMIC DNA]</scope>
    <source>
        <strain evidence="6 7">DSM 41656</strain>
    </source>
</reference>
<sequence length="207" mass="21837">MGKQARSQVTYRRILEAAAVEFAGNGYSDTNLQDVADRMELTKGAVYGHFSSKRQLAAALLERLDAAAEQLPVPPALPALARLHALTCRFAEHVEADVHLNAAVRLTLETAGSAPDVPGLLRLLGTRITDLAEQAERGGELAPAFDATSVAELVTALLVGAYVAAPAADRRGLADRVRLIWDALLPTLQRAGAEVNPSAAAPSPSSR</sequence>
<feature type="DNA-binding region" description="H-T-H motif" evidence="4">
    <location>
        <begin position="31"/>
        <end position="50"/>
    </location>
</feature>
<dbReference type="RefSeq" id="WP_253802215.1">
    <property type="nucleotide sequence ID" value="NZ_BAAAUB010000105.1"/>
</dbReference>
<dbReference type="InterPro" id="IPR009057">
    <property type="entry name" value="Homeodomain-like_sf"/>
</dbReference>
<dbReference type="SUPFAM" id="SSF46689">
    <property type="entry name" value="Homeodomain-like"/>
    <property type="match status" value="1"/>
</dbReference>
<protein>
    <submittedName>
        <fullName evidence="6">AcrR family transcriptional regulator</fullName>
    </submittedName>
</protein>
<dbReference type="PANTHER" id="PTHR30055">
    <property type="entry name" value="HTH-TYPE TRANSCRIPTIONAL REGULATOR RUTR"/>
    <property type="match status" value="1"/>
</dbReference>
<keyword evidence="2 4" id="KW-0238">DNA-binding</keyword>
<dbReference type="Gene3D" id="1.10.357.10">
    <property type="entry name" value="Tetracycline Repressor, domain 2"/>
    <property type="match status" value="1"/>
</dbReference>
<dbReference type="Pfam" id="PF00440">
    <property type="entry name" value="TetR_N"/>
    <property type="match status" value="1"/>
</dbReference>
<dbReference type="InterPro" id="IPR001647">
    <property type="entry name" value="HTH_TetR"/>
</dbReference>
<dbReference type="PANTHER" id="PTHR30055:SF234">
    <property type="entry name" value="HTH-TYPE TRANSCRIPTIONAL REGULATOR BETI"/>
    <property type="match status" value="1"/>
</dbReference>